<dbReference type="InterPro" id="IPR051581">
    <property type="entry name" value="Ca-bind"/>
</dbReference>
<dbReference type="Proteomes" id="UP000887562">
    <property type="component" value="Unplaced"/>
</dbReference>
<dbReference type="InterPro" id="IPR002048">
    <property type="entry name" value="EF_hand_dom"/>
</dbReference>
<feature type="domain" description="EF-hand" evidence="4">
    <location>
        <begin position="80"/>
        <end position="115"/>
    </location>
</feature>
<dbReference type="PROSITE" id="PS00018">
    <property type="entry name" value="EF_HAND_1"/>
    <property type="match status" value="4"/>
</dbReference>
<keyword evidence="2" id="KW-0677">Repeat</keyword>
<evidence type="ECO:0000313" key="6">
    <source>
        <dbReference type="WBParaSite" id="maker-E.canG7_contigs_3903-snap-gene-0.39-mRNA-1"/>
    </source>
</evidence>
<dbReference type="PROSITE" id="PS50222">
    <property type="entry name" value="EF_HAND_2"/>
    <property type="match status" value="4"/>
</dbReference>
<keyword evidence="1" id="KW-0479">Metal-binding</keyword>
<dbReference type="SUPFAM" id="SSF47473">
    <property type="entry name" value="EF-hand"/>
    <property type="match status" value="1"/>
</dbReference>
<feature type="domain" description="EF-hand" evidence="4">
    <location>
        <begin position="184"/>
        <end position="219"/>
    </location>
</feature>
<evidence type="ECO:0000313" key="5">
    <source>
        <dbReference type="Proteomes" id="UP000887562"/>
    </source>
</evidence>
<name>A0A915EU89_9CEST</name>
<dbReference type="WBParaSite" id="maker-E.canG7_contigs_3903-snap-gene-0.39-mRNA-1">
    <property type="protein sequence ID" value="maker-E.canG7_contigs_3903-snap-gene-0.39-mRNA-1"/>
    <property type="gene ID" value="EcG7_03826"/>
</dbReference>
<dbReference type="SMART" id="SM00054">
    <property type="entry name" value="EFh"/>
    <property type="match status" value="4"/>
</dbReference>
<reference evidence="6" key="1">
    <citation type="submission" date="2022-11" db="UniProtKB">
        <authorList>
            <consortium name="WormBaseParasite"/>
        </authorList>
    </citation>
    <scope>IDENTIFICATION</scope>
</reference>
<dbReference type="GO" id="GO:0005509">
    <property type="term" value="F:calcium ion binding"/>
    <property type="evidence" value="ECO:0007669"/>
    <property type="project" value="InterPro"/>
</dbReference>
<dbReference type="PANTHER" id="PTHR34524:SF6">
    <property type="entry name" value="CALCYPHOSINE LIKE"/>
    <property type="match status" value="1"/>
</dbReference>
<dbReference type="Gene3D" id="1.10.238.10">
    <property type="entry name" value="EF-hand"/>
    <property type="match status" value="2"/>
</dbReference>
<dbReference type="Pfam" id="PF13499">
    <property type="entry name" value="EF-hand_7"/>
    <property type="match status" value="2"/>
</dbReference>
<dbReference type="PANTHER" id="PTHR34524">
    <property type="entry name" value="CALCYPHOSIN"/>
    <property type="match status" value="1"/>
</dbReference>
<feature type="domain" description="EF-hand" evidence="4">
    <location>
        <begin position="148"/>
        <end position="183"/>
    </location>
</feature>
<keyword evidence="3" id="KW-0106">Calcium</keyword>
<keyword evidence="5" id="KW-1185">Reference proteome</keyword>
<protein>
    <submittedName>
        <fullName evidence="6">EF-hand domain-containing protein</fullName>
    </submittedName>
</protein>
<dbReference type="InterPro" id="IPR011992">
    <property type="entry name" value="EF-hand-dom_pair"/>
</dbReference>
<dbReference type="InterPro" id="IPR018247">
    <property type="entry name" value="EF_Hand_1_Ca_BS"/>
</dbReference>
<evidence type="ECO:0000256" key="1">
    <source>
        <dbReference type="ARBA" id="ARBA00022723"/>
    </source>
</evidence>
<evidence type="ECO:0000256" key="3">
    <source>
        <dbReference type="ARBA" id="ARBA00022837"/>
    </source>
</evidence>
<proteinExistence type="predicted"/>
<accession>A0A915EU89</accession>
<evidence type="ECO:0000256" key="2">
    <source>
        <dbReference type="ARBA" id="ARBA00022737"/>
    </source>
</evidence>
<feature type="domain" description="EF-hand" evidence="4">
    <location>
        <begin position="118"/>
        <end position="145"/>
    </location>
</feature>
<organism evidence="5 6">
    <name type="scientific">Echinococcus canadensis</name>
    <dbReference type="NCBI Taxonomy" id="519352"/>
    <lineage>
        <taxon>Eukaryota</taxon>
        <taxon>Metazoa</taxon>
        <taxon>Spiralia</taxon>
        <taxon>Lophotrochozoa</taxon>
        <taxon>Platyhelminthes</taxon>
        <taxon>Cestoda</taxon>
        <taxon>Eucestoda</taxon>
        <taxon>Cyclophyllidea</taxon>
        <taxon>Taeniidae</taxon>
        <taxon>Echinococcus</taxon>
        <taxon>Echinococcus canadensis group</taxon>
    </lineage>
</organism>
<evidence type="ECO:0000259" key="4">
    <source>
        <dbReference type="PROSITE" id="PS50222"/>
    </source>
</evidence>
<sequence>MARAGICVNIAVVAVYVLPIKVHQYEHVNIFLTSLLMEDITGTHRFDTAQPNVEEEDKTATEEAARINLTHRIIMTNLFARGDFMQKQFGELDRDGDGFITEADLRACTKGHPFNACAIDRYDQNGDKKISFEEYRNGLLAYLFQNLRNEDMARSLFQFLDTDKSGSVSVKEMYNFFESCIGTLPREYVEGFLNGLDSNKDGEISEPEFLTFVKENWSRRCSHCSTSQHQFIPSDMR</sequence>
<dbReference type="AlphaFoldDB" id="A0A915EU89"/>